<feature type="non-terminal residue" evidence="1">
    <location>
        <position position="23"/>
    </location>
</feature>
<protein>
    <submittedName>
        <fullName evidence="1">Uncharacterized protein</fullName>
    </submittedName>
</protein>
<sequence>MDLKNSIKEYLLDKGHDITDHGA</sequence>
<dbReference type="EMBL" id="UINC01140586">
    <property type="protein sequence ID" value="SVD27820.1"/>
    <property type="molecule type" value="Genomic_DNA"/>
</dbReference>
<proteinExistence type="predicted"/>
<organism evidence="1">
    <name type="scientific">marine metagenome</name>
    <dbReference type="NCBI Taxonomy" id="408172"/>
    <lineage>
        <taxon>unclassified sequences</taxon>
        <taxon>metagenomes</taxon>
        <taxon>ecological metagenomes</taxon>
    </lineage>
</organism>
<dbReference type="AlphaFoldDB" id="A0A382U0J0"/>
<reference evidence="1" key="1">
    <citation type="submission" date="2018-05" db="EMBL/GenBank/DDBJ databases">
        <authorList>
            <person name="Lanie J.A."/>
            <person name="Ng W.-L."/>
            <person name="Kazmierczak K.M."/>
            <person name="Andrzejewski T.M."/>
            <person name="Davidsen T.M."/>
            <person name="Wayne K.J."/>
            <person name="Tettelin H."/>
            <person name="Glass J.I."/>
            <person name="Rusch D."/>
            <person name="Podicherti R."/>
            <person name="Tsui H.-C.T."/>
            <person name="Winkler M.E."/>
        </authorList>
    </citation>
    <scope>NUCLEOTIDE SEQUENCE</scope>
</reference>
<evidence type="ECO:0000313" key="1">
    <source>
        <dbReference type="EMBL" id="SVD27820.1"/>
    </source>
</evidence>
<accession>A0A382U0J0</accession>
<name>A0A382U0J0_9ZZZZ</name>
<gene>
    <name evidence="1" type="ORF">METZ01_LOCUS380674</name>
</gene>